<dbReference type="EMBL" id="JAFKCT010000001">
    <property type="protein sequence ID" value="MBN7810291.1"/>
    <property type="molecule type" value="Genomic_DNA"/>
</dbReference>
<reference evidence="1 2" key="1">
    <citation type="submission" date="2021-03" db="EMBL/GenBank/DDBJ databases">
        <title>novel species isolated from a fishpond in China.</title>
        <authorList>
            <person name="Lu H."/>
            <person name="Cai Z."/>
        </authorList>
    </citation>
    <scope>NUCLEOTIDE SEQUENCE [LARGE SCALE GENOMIC DNA]</scope>
    <source>
        <strain evidence="1 2">H41</strain>
    </source>
</reference>
<keyword evidence="2" id="KW-1185">Reference proteome</keyword>
<sequence length="132" mass="14436">MPTIIVDITWEDNYGALADIVPGCVATHKTLNGVKEAYATALQMHLTGMAEDGEPIPPALRSEYELEYRLSTQAILKSLDGKISRAAIARASGINERQLGHYITGRVSPRSVNRKKVVEGLHQIAQDLLKVV</sequence>
<dbReference type="InterPro" id="IPR035069">
    <property type="entry name" value="TTHA1013/TTHA0281-like"/>
</dbReference>
<proteinExistence type="predicted"/>
<accession>A0ABS3BZQ1</accession>
<dbReference type="Gene3D" id="3.30.160.250">
    <property type="match status" value="1"/>
</dbReference>
<dbReference type="Proteomes" id="UP000664317">
    <property type="component" value="Unassembled WGS sequence"/>
</dbReference>
<evidence type="ECO:0000313" key="2">
    <source>
        <dbReference type="Proteomes" id="UP000664317"/>
    </source>
</evidence>
<evidence type="ECO:0008006" key="3">
    <source>
        <dbReference type="Google" id="ProtNLM"/>
    </source>
</evidence>
<dbReference type="SUPFAM" id="SSF143100">
    <property type="entry name" value="TTHA1013/TTHA0281-like"/>
    <property type="match status" value="1"/>
</dbReference>
<evidence type="ECO:0000313" key="1">
    <source>
        <dbReference type="EMBL" id="MBN7810291.1"/>
    </source>
</evidence>
<name>A0ABS3BZQ1_9BACT</name>
<organism evidence="1 2">
    <name type="scientific">Algoriphagus oliviformis</name>
    <dbReference type="NCBI Taxonomy" id="2811231"/>
    <lineage>
        <taxon>Bacteria</taxon>
        <taxon>Pseudomonadati</taxon>
        <taxon>Bacteroidota</taxon>
        <taxon>Cytophagia</taxon>
        <taxon>Cytophagales</taxon>
        <taxon>Cyclobacteriaceae</taxon>
        <taxon>Algoriphagus</taxon>
    </lineage>
</organism>
<gene>
    <name evidence="1" type="ORF">J0A68_04940</name>
</gene>
<comment type="caution">
    <text evidence="1">The sequence shown here is derived from an EMBL/GenBank/DDBJ whole genome shotgun (WGS) entry which is preliminary data.</text>
</comment>
<protein>
    <recommendedName>
        <fullName evidence="3">Type II toxin-antitoxin system HicB family antitoxin</fullName>
    </recommendedName>
</protein>
<dbReference type="RefSeq" id="WP_206577071.1">
    <property type="nucleotide sequence ID" value="NZ_JAFKCT010000001.1"/>
</dbReference>